<dbReference type="Proteomes" id="UP001362999">
    <property type="component" value="Unassembled WGS sequence"/>
</dbReference>
<dbReference type="InterPro" id="IPR051681">
    <property type="entry name" value="Ser/Thr_Kinases-Pseudokinases"/>
</dbReference>
<evidence type="ECO:0000256" key="2">
    <source>
        <dbReference type="ARBA" id="ARBA00022840"/>
    </source>
</evidence>
<dbReference type="Gene3D" id="1.10.510.10">
    <property type="entry name" value="Transferase(Phosphotransferase) domain 1"/>
    <property type="match status" value="1"/>
</dbReference>
<evidence type="ECO:0000313" key="4">
    <source>
        <dbReference type="EMBL" id="KAK7063344.1"/>
    </source>
</evidence>
<keyword evidence="2" id="KW-0067">ATP-binding</keyword>
<dbReference type="InterPro" id="IPR011009">
    <property type="entry name" value="Kinase-like_dom_sf"/>
</dbReference>
<dbReference type="EMBL" id="JAWWNJ010000001">
    <property type="protein sequence ID" value="KAK7063344.1"/>
    <property type="molecule type" value="Genomic_DNA"/>
</dbReference>
<keyword evidence="4" id="KW-0418">Kinase</keyword>
<keyword evidence="1" id="KW-0547">Nucleotide-binding</keyword>
<dbReference type="SUPFAM" id="SSF56112">
    <property type="entry name" value="Protein kinase-like (PK-like)"/>
    <property type="match status" value="1"/>
</dbReference>
<comment type="caution">
    <text evidence="4">The sequence shown here is derived from an EMBL/GenBank/DDBJ whole genome shotgun (WGS) entry which is preliminary data.</text>
</comment>
<name>A0AAW0EH19_9AGAR</name>
<dbReference type="PANTHER" id="PTHR44329">
    <property type="entry name" value="SERINE/THREONINE-PROTEIN KINASE TNNI3K-RELATED"/>
    <property type="match status" value="1"/>
</dbReference>
<evidence type="ECO:0000313" key="5">
    <source>
        <dbReference type="Proteomes" id="UP001362999"/>
    </source>
</evidence>
<keyword evidence="4" id="KW-0808">Transferase</keyword>
<dbReference type="PROSITE" id="PS50011">
    <property type="entry name" value="PROTEIN_KINASE_DOM"/>
    <property type="match status" value="1"/>
</dbReference>
<dbReference type="Pfam" id="PF07714">
    <property type="entry name" value="PK_Tyr_Ser-Thr"/>
    <property type="match status" value="1"/>
</dbReference>
<dbReference type="InterPro" id="IPR000719">
    <property type="entry name" value="Prot_kinase_dom"/>
</dbReference>
<proteinExistence type="predicted"/>
<reference evidence="4 5" key="1">
    <citation type="journal article" date="2024" name="J Genomics">
        <title>Draft genome sequencing and assembly of Favolaschia claudopus CIRM-BRFM 2984 isolated from oak limbs.</title>
        <authorList>
            <person name="Navarro D."/>
            <person name="Drula E."/>
            <person name="Chaduli D."/>
            <person name="Cazenave R."/>
            <person name="Ahrendt S."/>
            <person name="Wang J."/>
            <person name="Lipzen A."/>
            <person name="Daum C."/>
            <person name="Barry K."/>
            <person name="Grigoriev I.V."/>
            <person name="Favel A."/>
            <person name="Rosso M.N."/>
            <person name="Martin F."/>
        </authorList>
    </citation>
    <scope>NUCLEOTIDE SEQUENCE [LARGE SCALE GENOMIC DNA]</scope>
    <source>
        <strain evidence="4 5">CIRM-BRFM 2984</strain>
    </source>
</reference>
<dbReference type="SMART" id="SM00220">
    <property type="entry name" value="S_TKc"/>
    <property type="match status" value="1"/>
</dbReference>
<dbReference type="GO" id="GO:0005524">
    <property type="term" value="F:ATP binding"/>
    <property type="evidence" value="ECO:0007669"/>
    <property type="project" value="UniProtKB-KW"/>
</dbReference>
<gene>
    <name evidence="4" type="ORF">R3P38DRAFT_3415102</name>
</gene>
<sequence length="847" mass="96372">MDEDEYELGYRFTRASGDSENAYRNSDEATRHPSCVNAGLDDFVAQKLKERSKQTGGTGLLADLKSTSRIQLLTWLIILGIRFLDEAVIDLQETIVTWMQFFAHYSTVSHHARCGCDPRAIKGWVNVVLQVYSVADLRLMPWGSSCDCLNIELASRAIELQTNGAEVHLVLCRWLFKMFIPIWPSILWVLYRMIGTDEQEPVPSFLSLLRGQHRDLLAWDDIDREVLSAVEEQFKIGPLILDWRRYVSEIDSRTWELISSLTRVEVQLETRSSARRDASLCICAFALIVCMSLNIPQPIADALDIDITSEDWVQFAYIASPAYAKERQLLSHRIRSDPTWSASRLETLLTVEAHNRCFDILHASRYTTLERVQLISFILNNHETLQPLFAFYPATRCPSSLSLEWLTSSLYVEDESSQAFTILSFRSDFQALLEILEVEILKNKNRIDTHTWAVELSSHAVECLLYLTARLVNTLQTRDGYDTFLRHRGTEAQGMLDLLQDLLDLEAFSVIRPMLFKAMCRLSRASNLYPHCFTLTGLRKLGTQVAGGGYGDIWKGLVRKQSVCVKMLRIFHESDIAMAVKEFGAEALIWRQLCHPNVLPFFGLYYIEQRLCLISPWMESGNIMEFLRENSPDTPRRFSLILDIASGLKYLHNQNTIHGDLKGINILVTPSGRACIADFGLSIIVNVMSLRLTTSTIANRGGTVRYYAAELFNSDVKTFASDIYAFGCVAYEIMTGQVVFRELSNDAQIILGVLKGQRPERLPSCTGTPALDSFWELLEICWVGEKEKRPNPDNIIERLIQAPIRAAMTPMQSDWNDQFTAKFRRSINMQPLLPSVHEVECMIFGDG</sequence>
<dbReference type="GO" id="GO:0004674">
    <property type="term" value="F:protein serine/threonine kinase activity"/>
    <property type="evidence" value="ECO:0007669"/>
    <property type="project" value="TreeGrafter"/>
</dbReference>
<protein>
    <submittedName>
        <fullName evidence="4">Kinase domain-containing protein</fullName>
    </submittedName>
</protein>
<dbReference type="InterPro" id="IPR001245">
    <property type="entry name" value="Ser-Thr/Tyr_kinase_cat_dom"/>
</dbReference>
<dbReference type="AlphaFoldDB" id="A0AAW0EH19"/>
<evidence type="ECO:0000259" key="3">
    <source>
        <dbReference type="PROSITE" id="PS50011"/>
    </source>
</evidence>
<keyword evidence="5" id="KW-1185">Reference proteome</keyword>
<feature type="domain" description="Protein kinase" evidence="3">
    <location>
        <begin position="539"/>
        <end position="804"/>
    </location>
</feature>
<evidence type="ECO:0000256" key="1">
    <source>
        <dbReference type="ARBA" id="ARBA00022741"/>
    </source>
</evidence>
<dbReference type="PANTHER" id="PTHR44329:SF298">
    <property type="entry name" value="MIXED LINEAGE KINASE DOMAIN-LIKE PROTEIN"/>
    <property type="match status" value="1"/>
</dbReference>
<accession>A0AAW0EH19</accession>
<organism evidence="4 5">
    <name type="scientific">Favolaschia claudopus</name>
    <dbReference type="NCBI Taxonomy" id="2862362"/>
    <lineage>
        <taxon>Eukaryota</taxon>
        <taxon>Fungi</taxon>
        <taxon>Dikarya</taxon>
        <taxon>Basidiomycota</taxon>
        <taxon>Agaricomycotina</taxon>
        <taxon>Agaricomycetes</taxon>
        <taxon>Agaricomycetidae</taxon>
        <taxon>Agaricales</taxon>
        <taxon>Marasmiineae</taxon>
        <taxon>Mycenaceae</taxon>
        <taxon>Favolaschia</taxon>
    </lineage>
</organism>